<evidence type="ECO:0000313" key="3">
    <source>
        <dbReference type="Proteomes" id="UP000674318"/>
    </source>
</evidence>
<feature type="region of interest" description="Disordered" evidence="1">
    <location>
        <begin position="395"/>
        <end position="424"/>
    </location>
</feature>
<dbReference type="RefSeq" id="XP_067753065.1">
    <property type="nucleotide sequence ID" value="XM_067896908.1"/>
</dbReference>
<dbReference type="GeneID" id="94286985"/>
<dbReference type="OrthoDB" id="273779at2759"/>
<protein>
    <recommendedName>
        <fullName evidence="4">Mkiaa0324 protein-like protein</fullName>
    </recommendedName>
</protein>
<feature type="compositionally biased region" description="Basic residues" evidence="1">
    <location>
        <begin position="239"/>
        <end position="262"/>
    </location>
</feature>
<feature type="region of interest" description="Disordered" evidence="1">
    <location>
        <begin position="198"/>
        <end position="306"/>
    </location>
</feature>
<reference evidence="2 3" key="1">
    <citation type="submission" date="2021-02" db="EMBL/GenBank/DDBJ databases">
        <title>Porcisia hertigi Genome sequencing and assembly.</title>
        <authorList>
            <person name="Almutairi H."/>
            <person name="Gatherer D."/>
        </authorList>
    </citation>
    <scope>NUCLEOTIDE SEQUENCE [LARGE SCALE GENOMIC DNA]</scope>
    <source>
        <strain evidence="2 3">C119</strain>
    </source>
</reference>
<name>A0A836GZ28_9TRYP</name>
<evidence type="ECO:0000313" key="2">
    <source>
        <dbReference type="EMBL" id="KAG5490737.1"/>
    </source>
</evidence>
<keyword evidence="3" id="KW-1185">Reference proteome</keyword>
<dbReference type="Proteomes" id="UP000674318">
    <property type="component" value="Unassembled WGS sequence"/>
</dbReference>
<proteinExistence type="predicted"/>
<evidence type="ECO:0000256" key="1">
    <source>
        <dbReference type="SAM" id="MobiDB-lite"/>
    </source>
</evidence>
<evidence type="ECO:0008006" key="4">
    <source>
        <dbReference type="Google" id="ProtNLM"/>
    </source>
</evidence>
<gene>
    <name evidence="2" type="ORF">JKF63_00859</name>
</gene>
<dbReference type="EMBL" id="JAFJZO010000036">
    <property type="protein sequence ID" value="KAG5490737.1"/>
    <property type="molecule type" value="Genomic_DNA"/>
</dbReference>
<organism evidence="2 3">
    <name type="scientific">Porcisia hertigi</name>
    <dbReference type="NCBI Taxonomy" id="2761500"/>
    <lineage>
        <taxon>Eukaryota</taxon>
        <taxon>Discoba</taxon>
        <taxon>Euglenozoa</taxon>
        <taxon>Kinetoplastea</taxon>
        <taxon>Metakinetoplastina</taxon>
        <taxon>Trypanosomatida</taxon>
        <taxon>Trypanosomatidae</taxon>
        <taxon>Leishmaniinae</taxon>
        <taxon>Porcisia</taxon>
    </lineage>
</organism>
<feature type="compositionally biased region" description="Basic residues" evidence="1">
    <location>
        <begin position="204"/>
        <end position="231"/>
    </location>
</feature>
<accession>A0A836GZ28</accession>
<dbReference type="KEGG" id="phet:94286985"/>
<comment type="caution">
    <text evidence="2">The sequence shown here is derived from an EMBL/GenBank/DDBJ whole genome shotgun (WGS) entry which is preliminary data.</text>
</comment>
<dbReference type="AlphaFoldDB" id="A0A836GZ28"/>
<feature type="compositionally biased region" description="Basic residues" evidence="1">
    <location>
        <begin position="282"/>
        <end position="295"/>
    </location>
</feature>
<sequence length="502" mass="56660">MFRRSAPALVRRRPPFASFFKALNAPICKKEPSRIMQTAAVLWRRTAPQYGRRYCAPRVTAALSVFRRDSRNISKEVENVARRVRNAGAASSPKPLHSTTTRRKVFSVKRSQQPKKKGVQFFAAFQKAVMQRTKLPLTEANRKRVLRMWVMTRQQRSLSSQKRVDLAVRLLNKSQKRAKAGLSRKLSKRIIKRRITRAINKSASRSKNRASRKMAKSTKPRTTSRKLKKTQRVPPIRKAAVRKPRRALRKRAVRMASKRRASAKASIGGKVGAKLSTQKQQPAKRTKTHKKHASRKTAAAPAKRVAPKLRSAKLGMSKPQRIVATSSADAARRRRNPYIRFYRHMCMTGLIPNHPRRQASRQIKALWIETHSLRGLNQRIARATELLEKRTGSKSMIGLPRVSPPTHGHRSSQPRASSHAGTPAALKGLNLSTLREKDIKVPQYYNRNPFGATYAALLPVLKDVPSSTRMAQVAKAWTLTSVKDDKRGAKARIAAVAEAMKK</sequence>